<gene>
    <name evidence="5" type="ORF">QYE76_013513</name>
    <name evidence="6" type="ORF">QYE76_013712</name>
</gene>
<dbReference type="InterPro" id="IPR043502">
    <property type="entry name" value="DNA/RNA_pol_sf"/>
</dbReference>
<sequence>MTDPLPTFLSTRAMLLMEEMQQANAAATSANTALVAQARGPASSCSGPGCRGDNPAPGAGAGKGKQPAKQKGRTGGRQGGGATQGTQPARAPGPTGPWVCFSPSASQWRAPSSGQGIPGPRPQAYTATAPSTSATTWDSSALIAALNNLALQQGGWVMDSGASSHMTNDDGNLTRSSHLRTPHSVTVGDGTTIPITSSGFTSFRTPSGHVFRLNHTDNGTEFLNKTVDTLLTTHGTALRLSCPYTSQQNACSFVIRACASCAARIDDLFGTLTVPPPRACAGRERPLVAPAPEPARPGPVPVTPAHQPVQPDPAPAADAAPTAFNPRRTRSGRQVHPVDRLNLSAVDSVPDVVPTTFRQAMQDPQWRAAMSDEYQALVNNDTWSLVPRPPRANIVTGKWIFRQKFHSDGTLARNKARWVVRGYSQRPGIDYEETFSPVVKPATIRLVLHIAVSSSWPIRQLDVKNAFLHGSLDEVVYCQQPPGFVDASRPDHVCRLHKSLYGLKQAPRAWYHRFTSYIATLGFVASATDTSLFVLHSAADTAYLLLYVDDIIVTASSTSLLEGLLARLHSKFAMTDLGDLHYWRAGMSDCHPSPTPVDTSSKLSASDDELLPDATDYRSIVGGLQYLTLTRPDLSYAVQQACLHMHAPRTSHLALVKRVLRYVRGTLEFGLQLHASSSTALVAYSDADWAGCPDSRRSTSGYCVYFGDSLISWSSKRQTTVSRSSAEAEYRAIAHAVAECCWLRQLLQELHRPLSSATVVCDNVSAIYMSSNPVQHKRTKHIEIDIHFVREKVSLGEVRVLHVPSSHQFGDVMTKGLPSQLFLDFRSSLNVREPPAGTGGGC</sequence>
<feature type="compositionally biased region" description="Polar residues" evidence="2">
    <location>
        <begin position="103"/>
        <end position="115"/>
    </location>
</feature>
<feature type="region of interest" description="Disordered" evidence="2">
    <location>
        <begin position="287"/>
        <end position="337"/>
    </location>
</feature>
<feature type="region of interest" description="Disordered" evidence="2">
    <location>
        <begin position="167"/>
        <end position="190"/>
    </location>
</feature>
<dbReference type="Pfam" id="PF07727">
    <property type="entry name" value="RVT_2"/>
    <property type="match status" value="1"/>
</dbReference>
<feature type="compositionally biased region" description="Low complexity" evidence="2">
    <location>
        <begin position="303"/>
        <end position="326"/>
    </location>
</feature>
<dbReference type="Proteomes" id="UP001231189">
    <property type="component" value="Unassembled WGS sequence"/>
</dbReference>
<feature type="compositionally biased region" description="Pro residues" evidence="2">
    <location>
        <begin position="289"/>
        <end position="302"/>
    </location>
</feature>
<feature type="region of interest" description="Disordered" evidence="2">
    <location>
        <begin position="36"/>
        <end position="132"/>
    </location>
</feature>
<protein>
    <recommendedName>
        <fullName evidence="8">Reverse transcriptase Ty1/copia-type domain-containing protein</fullName>
    </recommendedName>
</protein>
<dbReference type="AlphaFoldDB" id="A0AAD8TZ01"/>
<accession>A0AAD8TZ01</accession>
<dbReference type="InterPro" id="IPR013103">
    <property type="entry name" value="RVT_2"/>
</dbReference>
<keyword evidence="1" id="KW-0378">Hydrolase</keyword>
<name>A0AAD8TZ01_LOLMU</name>
<dbReference type="PANTHER" id="PTHR11439">
    <property type="entry name" value="GAG-POL-RELATED RETROTRANSPOSON"/>
    <property type="match status" value="1"/>
</dbReference>
<keyword evidence="1" id="KW-0064">Aspartyl protease</keyword>
<dbReference type="GO" id="GO:0003676">
    <property type="term" value="F:nucleic acid binding"/>
    <property type="evidence" value="ECO:0007669"/>
    <property type="project" value="InterPro"/>
</dbReference>
<evidence type="ECO:0000259" key="4">
    <source>
        <dbReference type="Pfam" id="PF22936"/>
    </source>
</evidence>
<evidence type="ECO:0000313" key="5">
    <source>
        <dbReference type="EMBL" id="KAK1696816.1"/>
    </source>
</evidence>
<dbReference type="GO" id="GO:0004190">
    <property type="term" value="F:aspartic-type endopeptidase activity"/>
    <property type="evidence" value="ECO:0007669"/>
    <property type="project" value="UniProtKB-KW"/>
</dbReference>
<evidence type="ECO:0008006" key="8">
    <source>
        <dbReference type="Google" id="ProtNLM"/>
    </source>
</evidence>
<dbReference type="SUPFAM" id="SSF53098">
    <property type="entry name" value="Ribonuclease H-like"/>
    <property type="match status" value="1"/>
</dbReference>
<proteinExistence type="predicted"/>
<dbReference type="EMBL" id="JAUUTY010000001">
    <property type="protein sequence ID" value="KAK1696816.1"/>
    <property type="molecule type" value="Genomic_DNA"/>
</dbReference>
<keyword evidence="1" id="KW-0645">Protease</keyword>
<dbReference type="SUPFAM" id="SSF56672">
    <property type="entry name" value="DNA/RNA polymerases"/>
    <property type="match status" value="1"/>
</dbReference>
<keyword evidence="7" id="KW-1185">Reference proteome</keyword>
<dbReference type="Gene3D" id="3.30.420.10">
    <property type="entry name" value="Ribonuclease H-like superfamily/Ribonuclease H"/>
    <property type="match status" value="1"/>
</dbReference>
<evidence type="ECO:0000256" key="2">
    <source>
        <dbReference type="SAM" id="MobiDB-lite"/>
    </source>
</evidence>
<dbReference type="CDD" id="cd09272">
    <property type="entry name" value="RNase_HI_RT_Ty1"/>
    <property type="match status" value="1"/>
</dbReference>
<evidence type="ECO:0000313" key="6">
    <source>
        <dbReference type="EMBL" id="KAK1697015.1"/>
    </source>
</evidence>
<evidence type="ECO:0000313" key="7">
    <source>
        <dbReference type="Proteomes" id="UP001231189"/>
    </source>
</evidence>
<dbReference type="PANTHER" id="PTHR11439:SF524">
    <property type="entry name" value="RNA-DIRECTED DNA POLYMERASE, PROTEIN KINASE RLK-PELLE-DLSV FAMILY"/>
    <property type="match status" value="1"/>
</dbReference>
<feature type="domain" description="Reverse transcriptase Ty1/copia-type" evidence="3">
    <location>
        <begin position="380"/>
        <end position="582"/>
    </location>
</feature>
<dbReference type="EMBL" id="JAUUTY010000001">
    <property type="protein sequence ID" value="KAK1697015.1"/>
    <property type="molecule type" value="Genomic_DNA"/>
</dbReference>
<organism evidence="5 7">
    <name type="scientific">Lolium multiflorum</name>
    <name type="common">Italian ryegrass</name>
    <name type="synonym">Lolium perenne subsp. multiflorum</name>
    <dbReference type="NCBI Taxonomy" id="4521"/>
    <lineage>
        <taxon>Eukaryota</taxon>
        <taxon>Viridiplantae</taxon>
        <taxon>Streptophyta</taxon>
        <taxon>Embryophyta</taxon>
        <taxon>Tracheophyta</taxon>
        <taxon>Spermatophyta</taxon>
        <taxon>Magnoliopsida</taxon>
        <taxon>Liliopsida</taxon>
        <taxon>Poales</taxon>
        <taxon>Poaceae</taxon>
        <taxon>BOP clade</taxon>
        <taxon>Pooideae</taxon>
        <taxon>Poodae</taxon>
        <taxon>Poeae</taxon>
        <taxon>Poeae Chloroplast Group 2 (Poeae type)</taxon>
        <taxon>Loliodinae</taxon>
        <taxon>Loliinae</taxon>
        <taxon>Lolium</taxon>
    </lineage>
</organism>
<reference evidence="5" key="1">
    <citation type="submission" date="2023-07" db="EMBL/GenBank/DDBJ databases">
        <title>A chromosome-level genome assembly of Lolium multiflorum.</title>
        <authorList>
            <person name="Chen Y."/>
            <person name="Copetti D."/>
            <person name="Kolliker R."/>
            <person name="Studer B."/>
        </authorList>
    </citation>
    <scope>NUCLEOTIDE SEQUENCE</scope>
    <source>
        <strain evidence="5">02402/16</strain>
        <tissue evidence="5">Leaf</tissue>
    </source>
</reference>
<comment type="caution">
    <text evidence="5">The sequence shown here is derived from an EMBL/GenBank/DDBJ whole genome shotgun (WGS) entry which is preliminary data.</text>
</comment>
<feature type="compositionally biased region" description="Polar residues" evidence="2">
    <location>
        <begin position="167"/>
        <end position="176"/>
    </location>
</feature>
<dbReference type="InterPro" id="IPR012337">
    <property type="entry name" value="RNaseH-like_sf"/>
</dbReference>
<dbReference type="InterPro" id="IPR036397">
    <property type="entry name" value="RNaseH_sf"/>
</dbReference>
<dbReference type="Pfam" id="PF22936">
    <property type="entry name" value="Pol_BBD"/>
    <property type="match status" value="1"/>
</dbReference>
<evidence type="ECO:0000259" key="3">
    <source>
        <dbReference type="Pfam" id="PF07727"/>
    </source>
</evidence>
<evidence type="ECO:0000256" key="1">
    <source>
        <dbReference type="ARBA" id="ARBA00022750"/>
    </source>
</evidence>
<dbReference type="InterPro" id="IPR054722">
    <property type="entry name" value="PolX-like_BBD"/>
</dbReference>
<feature type="domain" description="Retrovirus-related Pol polyprotein from transposon TNT 1-94-like beta-barrel" evidence="4">
    <location>
        <begin position="156"/>
        <end position="214"/>
    </location>
</feature>